<sequence>MEQLRDKLKNESDSVKIKEYNLYYQKMSLENIELEKKIEENKQFCLECIHKLTEYYKSESN</sequence>
<accession>A0A6C0AGN5</accession>
<evidence type="ECO:0000313" key="1">
    <source>
        <dbReference type="EMBL" id="QHS78501.1"/>
    </source>
</evidence>
<reference evidence="1" key="1">
    <citation type="journal article" date="2020" name="Nature">
        <title>Giant virus diversity and host interactions through global metagenomics.</title>
        <authorList>
            <person name="Schulz F."/>
            <person name="Roux S."/>
            <person name="Paez-Espino D."/>
            <person name="Jungbluth S."/>
            <person name="Walsh D.A."/>
            <person name="Denef V.J."/>
            <person name="McMahon K.D."/>
            <person name="Konstantinidis K.T."/>
            <person name="Eloe-Fadrosh E.A."/>
            <person name="Kyrpides N.C."/>
            <person name="Woyke T."/>
        </authorList>
    </citation>
    <scope>NUCLEOTIDE SEQUENCE</scope>
    <source>
        <strain evidence="1">GVMAG-S-1021933-23</strain>
    </source>
</reference>
<proteinExistence type="predicted"/>
<dbReference type="EMBL" id="MN740598">
    <property type="protein sequence ID" value="QHS78501.1"/>
    <property type="molecule type" value="Genomic_DNA"/>
</dbReference>
<name>A0A6C0AGN5_9ZZZZ</name>
<dbReference type="AlphaFoldDB" id="A0A6C0AGN5"/>
<protein>
    <submittedName>
        <fullName evidence="1">Uncharacterized protein</fullName>
    </submittedName>
</protein>
<organism evidence="1">
    <name type="scientific">viral metagenome</name>
    <dbReference type="NCBI Taxonomy" id="1070528"/>
    <lineage>
        <taxon>unclassified sequences</taxon>
        <taxon>metagenomes</taxon>
        <taxon>organismal metagenomes</taxon>
    </lineage>
</organism>